<comment type="catalytic activity">
    <reaction evidence="14">
        <text>pyruvate + ATP = phosphoenolpyruvate + ADP + H(+)</text>
        <dbReference type="Rhea" id="RHEA:18157"/>
        <dbReference type="ChEBI" id="CHEBI:15361"/>
        <dbReference type="ChEBI" id="CHEBI:15378"/>
        <dbReference type="ChEBI" id="CHEBI:30616"/>
        <dbReference type="ChEBI" id="CHEBI:58702"/>
        <dbReference type="ChEBI" id="CHEBI:456216"/>
        <dbReference type="EC" id="2.7.1.40"/>
    </reaction>
</comment>
<accession>A0ABP3XZE3</accession>
<evidence type="ECO:0000256" key="13">
    <source>
        <dbReference type="NCBIfam" id="TIGR01064"/>
    </source>
</evidence>
<keyword evidence="9" id="KW-0067">ATP-binding</keyword>
<protein>
    <recommendedName>
        <fullName evidence="4 13">Pyruvate kinase</fullName>
        <ecNumber evidence="4 13">2.7.1.40</ecNumber>
    </recommendedName>
</protein>
<keyword evidence="10 14" id="KW-0460">Magnesium</keyword>
<dbReference type="InterPro" id="IPR036918">
    <property type="entry name" value="Pyrv_Knase_C_sf"/>
</dbReference>
<feature type="domain" description="Pyruvate kinase C-terminal" evidence="16">
    <location>
        <begin position="356"/>
        <end position="467"/>
    </location>
</feature>
<evidence type="ECO:0000256" key="12">
    <source>
        <dbReference type="ARBA" id="ARBA00023317"/>
    </source>
</evidence>
<dbReference type="SUPFAM" id="SSF51621">
    <property type="entry name" value="Phosphoenolpyruvate/pyruvate domain"/>
    <property type="match status" value="1"/>
</dbReference>
<dbReference type="NCBIfam" id="TIGR01064">
    <property type="entry name" value="pyruv_kin"/>
    <property type="match status" value="1"/>
</dbReference>
<name>A0ABP3XZE3_9FLAO</name>
<dbReference type="NCBIfam" id="NF004491">
    <property type="entry name" value="PRK05826.1"/>
    <property type="match status" value="1"/>
</dbReference>
<dbReference type="SUPFAM" id="SSF50800">
    <property type="entry name" value="PK beta-barrel domain-like"/>
    <property type="match status" value="1"/>
</dbReference>
<keyword evidence="8 14" id="KW-0418">Kinase</keyword>
<keyword evidence="6" id="KW-0479">Metal-binding</keyword>
<proteinExistence type="inferred from homology"/>
<comment type="pathway">
    <text evidence="2 14">Carbohydrate degradation; glycolysis; pyruvate from D-glyceraldehyde 3-phosphate: step 5/5.</text>
</comment>
<evidence type="ECO:0000256" key="9">
    <source>
        <dbReference type="ARBA" id="ARBA00022840"/>
    </source>
</evidence>
<dbReference type="InterPro" id="IPR015813">
    <property type="entry name" value="Pyrv/PenolPyrv_kinase-like_dom"/>
</dbReference>
<dbReference type="PROSITE" id="PS00110">
    <property type="entry name" value="PYRUVATE_KINASE"/>
    <property type="match status" value="1"/>
</dbReference>
<evidence type="ECO:0000313" key="18">
    <source>
        <dbReference type="Proteomes" id="UP001501126"/>
    </source>
</evidence>
<evidence type="ECO:0000256" key="3">
    <source>
        <dbReference type="ARBA" id="ARBA00008663"/>
    </source>
</evidence>
<dbReference type="SUPFAM" id="SSF52935">
    <property type="entry name" value="PK C-terminal domain-like"/>
    <property type="match status" value="1"/>
</dbReference>
<dbReference type="Pfam" id="PF00224">
    <property type="entry name" value="PK"/>
    <property type="match status" value="1"/>
</dbReference>
<evidence type="ECO:0000256" key="1">
    <source>
        <dbReference type="ARBA" id="ARBA00001958"/>
    </source>
</evidence>
<feature type="domain" description="Pyruvate kinase barrel" evidence="15">
    <location>
        <begin position="1"/>
        <end position="322"/>
    </location>
</feature>
<evidence type="ECO:0000256" key="6">
    <source>
        <dbReference type="ARBA" id="ARBA00022723"/>
    </source>
</evidence>
<keyword evidence="5 14" id="KW-0808">Transferase</keyword>
<dbReference type="Gene3D" id="3.20.20.60">
    <property type="entry name" value="Phosphoenolpyruvate-binding domains"/>
    <property type="match status" value="1"/>
</dbReference>
<comment type="similarity">
    <text evidence="3 14">Belongs to the pyruvate kinase family.</text>
</comment>
<evidence type="ECO:0000313" key="17">
    <source>
        <dbReference type="EMBL" id="GAA0873972.1"/>
    </source>
</evidence>
<dbReference type="InterPro" id="IPR040442">
    <property type="entry name" value="Pyrv_kinase-like_dom_sf"/>
</dbReference>
<evidence type="ECO:0000256" key="5">
    <source>
        <dbReference type="ARBA" id="ARBA00022679"/>
    </source>
</evidence>
<keyword evidence="7" id="KW-0547">Nucleotide-binding</keyword>
<dbReference type="InterPro" id="IPR015793">
    <property type="entry name" value="Pyrv_Knase_brl"/>
</dbReference>
<keyword evidence="12 17" id="KW-0670">Pyruvate</keyword>
<dbReference type="Proteomes" id="UP001501126">
    <property type="component" value="Unassembled WGS sequence"/>
</dbReference>
<dbReference type="NCBIfam" id="NF004978">
    <property type="entry name" value="PRK06354.1"/>
    <property type="match status" value="1"/>
</dbReference>
<evidence type="ECO:0000256" key="4">
    <source>
        <dbReference type="ARBA" id="ARBA00012142"/>
    </source>
</evidence>
<dbReference type="InterPro" id="IPR015806">
    <property type="entry name" value="Pyrv_Knase_insert_dom_sf"/>
</dbReference>
<dbReference type="Gene3D" id="3.40.1380.20">
    <property type="entry name" value="Pyruvate kinase, C-terminal domain"/>
    <property type="match status" value="1"/>
</dbReference>
<evidence type="ECO:0000259" key="16">
    <source>
        <dbReference type="Pfam" id="PF02887"/>
    </source>
</evidence>
<evidence type="ECO:0000256" key="11">
    <source>
        <dbReference type="ARBA" id="ARBA00023152"/>
    </source>
</evidence>
<evidence type="ECO:0000256" key="8">
    <source>
        <dbReference type="ARBA" id="ARBA00022777"/>
    </source>
</evidence>
<evidence type="ECO:0000256" key="14">
    <source>
        <dbReference type="RuleBase" id="RU000504"/>
    </source>
</evidence>
<dbReference type="Gene3D" id="2.40.33.10">
    <property type="entry name" value="PK beta-barrel domain-like"/>
    <property type="match status" value="1"/>
</dbReference>
<dbReference type="InterPro" id="IPR011037">
    <property type="entry name" value="Pyrv_Knase-like_insert_dom_sf"/>
</dbReference>
<gene>
    <name evidence="17" type="primary">pyk</name>
    <name evidence="17" type="ORF">GCM10009118_03800</name>
</gene>
<dbReference type="InterPro" id="IPR001697">
    <property type="entry name" value="Pyr_Knase"/>
</dbReference>
<evidence type="ECO:0000259" key="15">
    <source>
        <dbReference type="Pfam" id="PF00224"/>
    </source>
</evidence>
<comment type="cofactor">
    <cofactor evidence="1">
        <name>K(+)</name>
        <dbReference type="ChEBI" id="CHEBI:29103"/>
    </cofactor>
</comment>
<dbReference type="InterPro" id="IPR015795">
    <property type="entry name" value="Pyrv_Knase_C"/>
</dbReference>
<comment type="caution">
    <text evidence="17">The sequence shown here is derived from an EMBL/GenBank/DDBJ whole genome shotgun (WGS) entry which is preliminary data.</text>
</comment>
<evidence type="ECO:0000256" key="7">
    <source>
        <dbReference type="ARBA" id="ARBA00022741"/>
    </source>
</evidence>
<reference evidence="18" key="1">
    <citation type="journal article" date="2019" name="Int. J. Syst. Evol. Microbiol.">
        <title>The Global Catalogue of Microorganisms (GCM) 10K type strain sequencing project: providing services to taxonomists for standard genome sequencing and annotation.</title>
        <authorList>
            <consortium name="The Broad Institute Genomics Platform"/>
            <consortium name="The Broad Institute Genome Sequencing Center for Infectious Disease"/>
            <person name="Wu L."/>
            <person name="Ma J."/>
        </authorList>
    </citation>
    <scope>NUCLEOTIDE SEQUENCE [LARGE SCALE GENOMIC DNA]</scope>
    <source>
        <strain evidence="18">JCM 16083</strain>
    </source>
</reference>
<evidence type="ECO:0000256" key="10">
    <source>
        <dbReference type="ARBA" id="ARBA00022842"/>
    </source>
</evidence>
<dbReference type="PANTHER" id="PTHR11817">
    <property type="entry name" value="PYRUVATE KINASE"/>
    <property type="match status" value="1"/>
</dbReference>
<dbReference type="PRINTS" id="PR01050">
    <property type="entry name" value="PYRUVTKNASE"/>
</dbReference>
<dbReference type="Pfam" id="PF02887">
    <property type="entry name" value="PK_C"/>
    <property type="match status" value="1"/>
</dbReference>
<dbReference type="RefSeq" id="WP_343784543.1">
    <property type="nucleotide sequence ID" value="NZ_BAAAFH010000003.1"/>
</dbReference>
<dbReference type="EMBL" id="BAAAFH010000003">
    <property type="protein sequence ID" value="GAA0873972.1"/>
    <property type="molecule type" value="Genomic_DNA"/>
</dbReference>
<keyword evidence="11 14" id="KW-0324">Glycolysis</keyword>
<dbReference type="GO" id="GO:0016301">
    <property type="term" value="F:kinase activity"/>
    <property type="evidence" value="ECO:0007669"/>
    <property type="project" value="UniProtKB-KW"/>
</dbReference>
<dbReference type="InterPro" id="IPR018209">
    <property type="entry name" value="Pyrv_Knase_AS"/>
</dbReference>
<sequence>MKKTKIVATIGPASSSREVLKEMILKGVNVCRINFSHGSYDDHAAVIETIRGLNDEMGLNVAVLADLQGPKIRVREVENNAVELVQGEELIFTTDKCLGTKEKVSISYENLPTDVKPGETILMDDGKLVVEVVKSDGKKNVTTKVVHGGILSSNKGVNLPNTRISLPSLTEKDRLDLDFALSHNVDWIGLSFVRSARDIIELKHIISVGRSNARVIAKIEKPEALEDIDEIVRTSDGLMVARGDLGVEIPMQKVPLIQKMLIRKCLQHAKPIIVATQMMESMITNISPTRAEVNDVANAVLDGADAVMLSGETSVGKFPVKVIEAMSQIVTEMESFEGIYNKEEVPEKNQNRFISDSVCFNACRLAQRVEAKGVITMTFSGYTAYKISSQRPKATIFVFTGNRQILTQLNLVWGVRGFYYDKMVSTDHTIADIKYILKKEGLLEEGDLVINIASMPIEEQGNSNMLKLSYVE</sequence>
<dbReference type="EC" id="2.7.1.40" evidence="4 13"/>
<keyword evidence="18" id="KW-1185">Reference proteome</keyword>
<organism evidence="17 18">
    <name type="scientific">Wandonia haliotis</name>
    <dbReference type="NCBI Taxonomy" id="574963"/>
    <lineage>
        <taxon>Bacteria</taxon>
        <taxon>Pseudomonadati</taxon>
        <taxon>Bacteroidota</taxon>
        <taxon>Flavobacteriia</taxon>
        <taxon>Flavobacteriales</taxon>
        <taxon>Crocinitomicaceae</taxon>
        <taxon>Wandonia</taxon>
    </lineage>
</organism>
<evidence type="ECO:0000256" key="2">
    <source>
        <dbReference type="ARBA" id="ARBA00004997"/>
    </source>
</evidence>